<dbReference type="Proteomes" id="UP000789901">
    <property type="component" value="Unassembled WGS sequence"/>
</dbReference>
<evidence type="ECO:0000313" key="2">
    <source>
        <dbReference type="EMBL" id="CAG8742187.1"/>
    </source>
</evidence>
<proteinExistence type="predicted"/>
<keyword evidence="3" id="KW-1185">Reference proteome</keyword>
<gene>
    <name evidence="2" type="ORF">GMARGA_LOCUS15508</name>
</gene>
<protein>
    <submittedName>
        <fullName evidence="2">26649_t:CDS:1</fullName>
    </submittedName>
</protein>
<dbReference type="EMBL" id="CAJVQB010010703">
    <property type="protein sequence ID" value="CAG8742187.1"/>
    <property type="molecule type" value="Genomic_DNA"/>
</dbReference>
<name>A0ABN7V923_GIGMA</name>
<sequence length="40" mass="4654">MFCKNTETIVEKSDQDGSDDLYESDNLHKPNDLYESDDLE</sequence>
<organism evidence="2 3">
    <name type="scientific">Gigaspora margarita</name>
    <dbReference type="NCBI Taxonomy" id="4874"/>
    <lineage>
        <taxon>Eukaryota</taxon>
        <taxon>Fungi</taxon>
        <taxon>Fungi incertae sedis</taxon>
        <taxon>Mucoromycota</taxon>
        <taxon>Glomeromycotina</taxon>
        <taxon>Glomeromycetes</taxon>
        <taxon>Diversisporales</taxon>
        <taxon>Gigasporaceae</taxon>
        <taxon>Gigaspora</taxon>
    </lineage>
</organism>
<accession>A0ABN7V923</accession>
<feature type="region of interest" description="Disordered" evidence="1">
    <location>
        <begin position="1"/>
        <end position="40"/>
    </location>
</feature>
<reference evidence="2 3" key="1">
    <citation type="submission" date="2021-06" db="EMBL/GenBank/DDBJ databases">
        <authorList>
            <person name="Kallberg Y."/>
            <person name="Tangrot J."/>
            <person name="Rosling A."/>
        </authorList>
    </citation>
    <scope>NUCLEOTIDE SEQUENCE [LARGE SCALE GENOMIC DNA]</scope>
    <source>
        <strain evidence="2 3">120-4 pot B 10/14</strain>
    </source>
</reference>
<evidence type="ECO:0000313" key="3">
    <source>
        <dbReference type="Proteomes" id="UP000789901"/>
    </source>
</evidence>
<evidence type="ECO:0000256" key="1">
    <source>
        <dbReference type="SAM" id="MobiDB-lite"/>
    </source>
</evidence>
<comment type="caution">
    <text evidence="2">The sequence shown here is derived from an EMBL/GenBank/DDBJ whole genome shotgun (WGS) entry which is preliminary data.</text>
</comment>